<dbReference type="EMBL" id="CVQV01000006">
    <property type="protein sequence ID" value="CRK75558.1"/>
    <property type="molecule type" value="Genomic_DNA"/>
</dbReference>
<dbReference type="Proteomes" id="UP000048949">
    <property type="component" value="Unassembled WGS sequence"/>
</dbReference>
<proteinExistence type="predicted"/>
<dbReference type="RefSeq" id="WP_143081960.1">
    <property type="nucleotide sequence ID" value="NZ_CAXIAP010000019.1"/>
</dbReference>
<protein>
    <submittedName>
        <fullName evidence="1">Uncharacterized protein</fullName>
    </submittedName>
</protein>
<evidence type="ECO:0000313" key="2">
    <source>
        <dbReference type="Proteomes" id="UP000048949"/>
    </source>
</evidence>
<evidence type="ECO:0000313" key="1">
    <source>
        <dbReference type="EMBL" id="CRK75558.1"/>
    </source>
</evidence>
<dbReference type="AlphaFoldDB" id="A0A0U1NLJ1"/>
<sequence>MSMHRTFSPSTDWQTPTSITLSHIDRMERDLRTLRRDLFDHPREMTGPVTVKLVQTEIALQELRLEVTKLGHAN</sequence>
<accession>A0A0U1NLJ1</accession>
<name>A0A0U1NLJ1_9RHOB</name>
<reference evidence="1 2" key="1">
    <citation type="submission" date="2015-04" db="EMBL/GenBank/DDBJ databases">
        <authorList>
            <person name="Syromyatnikov M.Y."/>
            <person name="Popov V.N."/>
        </authorList>
    </citation>
    <scope>NUCLEOTIDE SEQUENCE [LARGE SCALE GENOMIC DNA]</scope>
    <source>
        <strain evidence="1 2">CECT 5292</strain>
    </source>
</reference>
<gene>
    <name evidence="1" type="ORF">NIG5292_01607</name>
</gene>
<organism evidence="1 2">
    <name type="scientific">Nereida ignava</name>
    <dbReference type="NCBI Taxonomy" id="282199"/>
    <lineage>
        <taxon>Bacteria</taxon>
        <taxon>Pseudomonadati</taxon>
        <taxon>Pseudomonadota</taxon>
        <taxon>Alphaproteobacteria</taxon>
        <taxon>Rhodobacterales</taxon>
        <taxon>Roseobacteraceae</taxon>
        <taxon>Nereida</taxon>
    </lineage>
</organism>
<keyword evidence="2" id="KW-1185">Reference proteome</keyword>